<dbReference type="eggNOG" id="COG2865">
    <property type="taxonomic scope" value="Bacteria"/>
</dbReference>
<dbReference type="Gene3D" id="3.30.950.30">
    <property type="entry name" value="Schlafen, AAA domain"/>
    <property type="match status" value="1"/>
</dbReference>
<organism evidence="2">
    <name type="scientific">Geobacter sp. (strain M21)</name>
    <dbReference type="NCBI Taxonomy" id="443144"/>
    <lineage>
        <taxon>Bacteria</taxon>
        <taxon>Pseudomonadati</taxon>
        <taxon>Thermodesulfobacteriota</taxon>
        <taxon>Desulfuromonadia</taxon>
        <taxon>Geobacterales</taxon>
        <taxon>Geobacteraceae</taxon>
        <taxon>Geobacter</taxon>
    </lineage>
</organism>
<accession>C6E2D2</accession>
<dbReference type="AlphaFoldDB" id="C6E2D2"/>
<reference evidence="2" key="1">
    <citation type="submission" date="2009-07" db="EMBL/GenBank/DDBJ databases">
        <title>Complete sequence of Geobacter sp. M21.</title>
        <authorList>
            <consortium name="US DOE Joint Genome Institute"/>
            <person name="Lucas S."/>
            <person name="Copeland A."/>
            <person name="Lapidus A."/>
            <person name="Glavina del Rio T."/>
            <person name="Dalin E."/>
            <person name="Tice H."/>
            <person name="Bruce D."/>
            <person name="Goodwin L."/>
            <person name="Pitluck S."/>
            <person name="Saunders E."/>
            <person name="Brettin T."/>
            <person name="Detter J.C."/>
            <person name="Han C."/>
            <person name="Larimer F."/>
            <person name="Land M."/>
            <person name="Hauser L."/>
            <person name="Kyrpides N."/>
            <person name="Ovchinnikova G."/>
            <person name="Lovley D."/>
        </authorList>
    </citation>
    <scope>NUCLEOTIDE SEQUENCE [LARGE SCALE GENOMIC DNA]</scope>
    <source>
        <strain evidence="2">M21</strain>
    </source>
</reference>
<dbReference type="KEGG" id="gem:GM21_1016"/>
<dbReference type="Pfam" id="PF04326">
    <property type="entry name" value="SLFN_AlbA_2"/>
    <property type="match status" value="1"/>
</dbReference>
<dbReference type="HOGENOM" id="CLU_710990_0_0_7"/>
<dbReference type="STRING" id="443144.GM21_1016"/>
<dbReference type="InterPro" id="IPR007421">
    <property type="entry name" value="Schlafen_AlbA_2_dom"/>
</dbReference>
<dbReference type="OrthoDB" id="9789524at2"/>
<evidence type="ECO:0000313" key="2">
    <source>
        <dbReference type="EMBL" id="ACT17078.1"/>
    </source>
</evidence>
<name>C6E2D2_GEOSM</name>
<gene>
    <name evidence="2" type="ordered locus">GM21_1016</name>
</gene>
<protein>
    <submittedName>
        <fullName evidence="2">Putative transcriptional regulator</fullName>
    </submittedName>
</protein>
<evidence type="ECO:0000259" key="1">
    <source>
        <dbReference type="Pfam" id="PF04326"/>
    </source>
</evidence>
<dbReference type="InterPro" id="IPR038461">
    <property type="entry name" value="Schlafen_AlbA_2_dom_sf"/>
</dbReference>
<sequence length="396" mass="44909">MSLNKPLDQLTEADFQELIANKVPESKTLDYKVDLKFGDRDKREFLADVSSFANTAGGHLLIGIKEEGGIPTALPGIDLDNPDTEKLKLINLIRDCTQPRIPGVAITSVPLQNSRYILAIHIPKSWAVPHVVSIEKHWRFYARHSGGKYQLDVPELRQAFLMSESLAEKIRQFHSERVGMVISGEVPLNLANGPKFIAHIIPVDAFGSGQQVDMSMLMERGIHFNPLGASGYNRRYNLDGYLTYEEERTQDASHALSYTQLFRSGIIESVCVDKDHLNANERDRGIPITYYQEQLLRFLSASLQSLKQLEVEPPYSMMVTMAGVKHRYLHFGNRYFSLRNPYIDRDVLQLPDILIQDADFAGGKTMRPIFDAIWNAGGLERCFDYDEEGRWNGYGQ</sequence>
<proteinExistence type="predicted"/>
<feature type="domain" description="Schlafen AlbA-2" evidence="1">
    <location>
        <begin position="25"/>
        <end position="151"/>
    </location>
</feature>
<dbReference type="EMBL" id="CP001661">
    <property type="protein sequence ID" value="ACT17078.1"/>
    <property type="molecule type" value="Genomic_DNA"/>
</dbReference>